<dbReference type="InterPro" id="IPR051911">
    <property type="entry name" value="SDR_oxidoreductase"/>
</dbReference>
<comment type="similarity">
    <text evidence="1 3">Belongs to the short-chain dehydrogenases/reductases (SDR) family.</text>
</comment>
<dbReference type="GO" id="GO:0016491">
    <property type="term" value="F:oxidoreductase activity"/>
    <property type="evidence" value="ECO:0007669"/>
    <property type="project" value="UniProtKB-KW"/>
</dbReference>
<dbReference type="AlphaFoldDB" id="A0A8K1CSE1"/>
<gene>
    <name evidence="4" type="ORF">Poli38472_007537</name>
</gene>
<evidence type="ECO:0000256" key="2">
    <source>
        <dbReference type="ARBA" id="ARBA00023002"/>
    </source>
</evidence>
<dbReference type="EMBL" id="SPLM01000003">
    <property type="protein sequence ID" value="TMW67865.1"/>
    <property type="molecule type" value="Genomic_DNA"/>
</dbReference>
<dbReference type="Gene3D" id="3.40.50.720">
    <property type="entry name" value="NAD(P)-binding Rossmann-like Domain"/>
    <property type="match status" value="1"/>
</dbReference>
<dbReference type="Proteomes" id="UP000794436">
    <property type="component" value="Unassembled WGS sequence"/>
</dbReference>
<dbReference type="InterPro" id="IPR036291">
    <property type="entry name" value="NAD(P)-bd_dom_sf"/>
</dbReference>
<comment type="caution">
    <text evidence="4">The sequence shown here is derived from an EMBL/GenBank/DDBJ whole genome shotgun (WGS) entry which is preliminary data.</text>
</comment>
<evidence type="ECO:0000313" key="5">
    <source>
        <dbReference type="Proteomes" id="UP000794436"/>
    </source>
</evidence>
<dbReference type="PANTHER" id="PTHR43976">
    <property type="entry name" value="SHORT CHAIN DEHYDROGENASE"/>
    <property type="match status" value="1"/>
</dbReference>
<dbReference type="InterPro" id="IPR002347">
    <property type="entry name" value="SDR_fam"/>
</dbReference>
<dbReference type="PRINTS" id="PR00081">
    <property type="entry name" value="GDHRDH"/>
</dbReference>
<dbReference type="PANTHER" id="PTHR43976:SF16">
    <property type="entry name" value="SHORT-CHAIN DEHYDROGENASE_REDUCTASE FAMILY PROTEIN"/>
    <property type="match status" value="1"/>
</dbReference>
<accession>A0A8K1CSE1</accession>
<dbReference type="PRINTS" id="PR00080">
    <property type="entry name" value="SDRFAMILY"/>
</dbReference>
<evidence type="ECO:0000256" key="1">
    <source>
        <dbReference type="ARBA" id="ARBA00006484"/>
    </source>
</evidence>
<proteinExistence type="inferred from homology"/>
<dbReference type="Pfam" id="PF00106">
    <property type="entry name" value="adh_short"/>
    <property type="match status" value="1"/>
</dbReference>
<name>A0A8K1CSE1_PYTOL</name>
<dbReference type="SUPFAM" id="SSF51735">
    <property type="entry name" value="NAD(P)-binding Rossmann-fold domains"/>
    <property type="match status" value="1"/>
</dbReference>
<dbReference type="CDD" id="cd05374">
    <property type="entry name" value="17beta-HSD-like_SDR_c"/>
    <property type="match status" value="1"/>
</dbReference>
<organism evidence="4 5">
    <name type="scientific">Pythium oligandrum</name>
    <name type="common">Mycoparasitic fungus</name>
    <dbReference type="NCBI Taxonomy" id="41045"/>
    <lineage>
        <taxon>Eukaryota</taxon>
        <taxon>Sar</taxon>
        <taxon>Stramenopiles</taxon>
        <taxon>Oomycota</taxon>
        <taxon>Peronosporomycetes</taxon>
        <taxon>Pythiales</taxon>
        <taxon>Pythiaceae</taxon>
        <taxon>Pythium</taxon>
    </lineage>
</organism>
<evidence type="ECO:0000313" key="4">
    <source>
        <dbReference type="EMBL" id="TMW67865.1"/>
    </source>
</evidence>
<protein>
    <submittedName>
        <fullName evidence="4">Uncharacterized protein</fullName>
    </submittedName>
</protein>
<evidence type="ECO:0000256" key="3">
    <source>
        <dbReference type="RuleBase" id="RU000363"/>
    </source>
</evidence>
<keyword evidence="2" id="KW-0560">Oxidoreductase</keyword>
<keyword evidence="5" id="KW-1185">Reference proteome</keyword>
<dbReference type="OrthoDB" id="2102561at2759"/>
<reference evidence="4" key="1">
    <citation type="submission" date="2019-03" db="EMBL/GenBank/DDBJ databases">
        <title>Long read genome sequence of the mycoparasitic Pythium oligandrum ATCC 38472 isolated from sugarbeet rhizosphere.</title>
        <authorList>
            <person name="Gaulin E."/>
        </authorList>
    </citation>
    <scope>NUCLEOTIDE SEQUENCE</scope>
    <source>
        <strain evidence="4">ATCC 38472_TT</strain>
    </source>
</reference>
<sequence>MGQPTNETKVWLITGCSSGFGRQLAVAARNRGDLVIATARNVAVLGDLQNLGCEALTLDVTAHDSAIYNVVAKAHAIHGRIDILVNNAGIGAVGAVEEASSGEIQTIFDTNLFGVLRVTRAVLPYMREQRSGVIANIGSLTGFAPFPGCGIYAGAKAAVALTSQVLRLEVAPMGIEVTVVDLGPFKTQVLSKSIVHSKTIPDYDEITQGFKQAVAAGGNIPATDAALGAQALVEALTKTCRCVGRALPSRLPLGVGYDVTHSVLTSSQQELDAWKDFTDPGAFPIQVE</sequence>